<accession>A0AAN9RAN8</accession>
<dbReference type="Proteomes" id="UP001374584">
    <property type="component" value="Unassembled WGS sequence"/>
</dbReference>
<keyword evidence="1" id="KW-0812">Transmembrane</keyword>
<protein>
    <submittedName>
        <fullName evidence="2">Uncharacterized protein</fullName>
    </submittedName>
</protein>
<sequence>MRFYKLIYYHCSRICRPGRMKFTTEGDLEGFGISRVHIFTCYLEVLCSHFNKKNSLCYCKCIFFAKHLNYELCLPLLNFFPVVHNLMLALSLCIAALLTAKYSCKQYFRND</sequence>
<keyword evidence="3" id="KW-1185">Reference proteome</keyword>
<keyword evidence="1" id="KW-0472">Membrane</keyword>
<feature type="transmembrane region" description="Helical" evidence="1">
    <location>
        <begin position="79"/>
        <end position="100"/>
    </location>
</feature>
<comment type="caution">
    <text evidence="2">The sequence shown here is derived from an EMBL/GenBank/DDBJ whole genome shotgun (WGS) entry which is preliminary data.</text>
</comment>
<organism evidence="2 3">
    <name type="scientific">Phaseolus coccineus</name>
    <name type="common">Scarlet runner bean</name>
    <name type="synonym">Phaseolus multiflorus</name>
    <dbReference type="NCBI Taxonomy" id="3886"/>
    <lineage>
        <taxon>Eukaryota</taxon>
        <taxon>Viridiplantae</taxon>
        <taxon>Streptophyta</taxon>
        <taxon>Embryophyta</taxon>
        <taxon>Tracheophyta</taxon>
        <taxon>Spermatophyta</taxon>
        <taxon>Magnoliopsida</taxon>
        <taxon>eudicotyledons</taxon>
        <taxon>Gunneridae</taxon>
        <taxon>Pentapetalae</taxon>
        <taxon>rosids</taxon>
        <taxon>fabids</taxon>
        <taxon>Fabales</taxon>
        <taxon>Fabaceae</taxon>
        <taxon>Papilionoideae</taxon>
        <taxon>50 kb inversion clade</taxon>
        <taxon>NPAAA clade</taxon>
        <taxon>indigoferoid/millettioid clade</taxon>
        <taxon>Phaseoleae</taxon>
        <taxon>Phaseolus</taxon>
    </lineage>
</organism>
<evidence type="ECO:0000313" key="2">
    <source>
        <dbReference type="EMBL" id="KAK7368645.1"/>
    </source>
</evidence>
<keyword evidence="1" id="KW-1133">Transmembrane helix</keyword>
<gene>
    <name evidence="2" type="ORF">VNO80_10673</name>
</gene>
<evidence type="ECO:0000256" key="1">
    <source>
        <dbReference type="SAM" id="Phobius"/>
    </source>
</evidence>
<name>A0AAN9RAN8_PHACN</name>
<dbReference type="AlphaFoldDB" id="A0AAN9RAN8"/>
<proteinExistence type="predicted"/>
<evidence type="ECO:0000313" key="3">
    <source>
        <dbReference type="Proteomes" id="UP001374584"/>
    </source>
</evidence>
<reference evidence="2 3" key="1">
    <citation type="submission" date="2024-01" db="EMBL/GenBank/DDBJ databases">
        <title>The genomes of 5 underutilized Papilionoideae crops provide insights into root nodulation and disease resistanc.</title>
        <authorList>
            <person name="Jiang F."/>
        </authorList>
    </citation>
    <scope>NUCLEOTIDE SEQUENCE [LARGE SCALE GENOMIC DNA]</scope>
    <source>
        <strain evidence="2">JINMINGXINNONG_FW02</strain>
        <tissue evidence="2">Leaves</tissue>
    </source>
</reference>
<dbReference type="EMBL" id="JAYMYR010000004">
    <property type="protein sequence ID" value="KAK7368645.1"/>
    <property type="molecule type" value="Genomic_DNA"/>
</dbReference>